<dbReference type="InterPro" id="IPR050214">
    <property type="entry name" value="Cys_Synth/Cystath_Beta-Synth"/>
</dbReference>
<protein>
    <submittedName>
        <fullName evidence="4">Pyridoxal-phosphate dependent enzyme</fullName>
    </submittedName>
</protein>
<dbReference type="PANTHER" id="PTHR10314">
    <property type="entry name" value="CYSTATHIONINE BETA-SYNTHASE"/>
    <property type="match status" value="1"/>
</dbReference>
<evidence type="ECO:0000256" key="2">
    <source>
        <dbReference type="ARBA" id="ARBA00022898"/>
    </source>
</evidence>
<dbReference type="Proteomes" id="UP001596514">
    <property type="component" value="Unassembled WGS sequence"/>
</dbReference>
<dbReference type="SUPFAM" id="SSF53686">
    <property type="entry name" value="Tryptophan synthase beta subunit-like PLP-dependent enzymes"/>
    <property type="match status" value="1"/>
</dbReference>
<keyword evidence="2" id="KW-0663">Pyridoxal phosphate</keyword>
<evidence type="ECO:0000256" key="1">
    <source>
        <dbReference type="ARBA" id="ARBA00001933"/>
    </source>
</evidence>
<evidence type="ECO:0000313" key="5">
    <source>
        <dbReference type="Proteomes" id="UP001596514"/>
    </source>
</evidence>
<dbReference type="InterPro" id="IPR036052">
    <property type="entry name" value="TrpB-like_PALP_sf"/>
</dbReference>
<keyword evidence="5" id="KW-1185">Reference proteome</keyword>
<name>A0ABW2SWG4_9ACTN</name>
<dbReference type="RefSeq" id="WP_386368477.1">
    <property type="nucleotide sequence ID" value="NZ_BAAAGK010000036.1"/>
</dbReference>
<dbReference type="EMBL" id="JBHTEE010000001">
    <property type="protein sequence ID" value="MFC7600623.1"/>
    <property type="molecule type" value="Genomic_DNA"/>
</dbReference>
<sequence length="194" mass="20210">MVPSSSISGRNWVVTGAGTGATSATLGQWIQSHGESCRVAVADPENSAYFPGWTLDLPDYGTGMPSRIEGIGRPRVEPGFRPDLVDLVVPVPDAASVAAARHVREVTGLPVGASSGTALWAALELVDRMRARGENGQRRLADSAGRFVGSQASAAEGAGELGLGLTIGQRTQASLTRSVWLGFGQNSSSSRRHN</sequence>
<dbReference type="Gene3D" id="3.40.50.1100">
    <property type="match status" value="1"/>
</dbReference>
<dbReference type="InterPro" id="IPR001926">
    <property type="entry name" value="TrpB-like_PALP"/>
</dbReference>
<dbReference type="Pfam" id="PF00291">
    <property type="entry name" value="PALP"/>
    <property type="match status" value="1"/>
</dbReference>
<proteinExistence type="predicted"/>
<reference evidence="5" key="1">
    <citation type="journal article" date="2019" name="Int. J. Syst. Evol. Microbiol.">
        <title>The Global Catalogue of Microorganisms (GCM) 10K type strain sequencing project: providing services to taxonomists for standard genome sequencing and annotation.</title>
        <authorList>
            <consortium name="The Broad Institute Genomics Platform"/>
            <consortium name="The Broad Institute Genome Sequencing Center for Infectious Disease"/>
            <person name="Wu L."/>
            <person name="Ma J."/>
        </authorList>
    </citation>
    <scope>NUCLEOTIDE SEQUENCE [LARGE SCALE GENOMIC DNA]</scope>
    <source>
        <strain evidence="5">JCM 10083</strain>
    </source>
</reference>
<accession>A0ABW2SWG4</accession>
<gene>
    <name evidence="4" type="ORF">ACFQVD_10995</name>
</gene>
<evidence type="ECO:0000313" key="4">
    <source>
        <dbReference type="EMBL" id="MFC7600623.1"/>
    </source>
</evidence>
<comment type="cofactor">
    <cofactor evidence="1">
        <name>pyridoxal 5'-phosphate</name>
        <dbReference type="ChEBI" id="CHEBI:597326"/>
    </cofactor>
</comment>
<feature type="domain" description="Tryptophan synthase beta chain-like PALP" evidence="3">
    <location>
        <begin position="11"/>
        <end position="130"/>
    </location>
</feature>
<evidence type="ECO:0000259" key="3">
    <source>
        <dbReference type="Pfam" id="PF00291"/>
    </source>
</evidence>
<comment type="caution">
    <text evidence="4">The sequence shown here is derived from an EMBL/GenBank/DDBJ whole genome shotgun (WGS) entry which is preliminary data.</text>
</comment>
<organism evidence="4 5">
    <name type="scientific">Streptosporangium amethystogenes subsp. fukuiense</name>
    <dbReference type="NCBI Taxonomy" id="698418"/>
    <lineage>
        <taxon>Bacteria</taxon>
        <taxon>Bacillati</taxon>
        <taxon>Actinomycetota</taxon>
        <taxon>Actinomycetes</taxon>
        <taxon>Streptosporangiales</taxon>
        <taxon>Streptosporangiaceae</taxon>
        <taxon>Streptosporangium</taxon>
    </lineage>
</organism>